<keyword evidence="1" id="KW-0812">Transmembrane</keyword>
<protein>
    <submittedName>
        <fullName evidence="2">Bacteriorhodopsin</fullName>
    </submittedName>
</protein>
<proteinExistence type="predicted"/>
<keyword evidence="1" id="KW-0472">Membrane</keyword>
<evidence type="ECO:0000256" key="1">
    <source>
        <dbReference type="SAM" id="Phobius"/>
    </source>
</evidence>
<name>A0A7W9MS22_9ACTN</name>
<keyword evidence="3" id="KW-1185">Reference proteome</keyword>
<keyword evidence="1" id="KW-1133">Transmembrane helix</keyword>
<dbReference type="AlphaFoldDB" id="A0A7W9MS22"/>
<reference evidence="2 3" key="1">
    <citation type="submission" date="2020-08" db="EMBL/GenBank/DDBJ databases">
        <title>Sequencing the genomes of 1000 actinobacteria strains.</title>
        <authorList>
            <person name="Klenk H.-P."/>
        </authorList>
    </citation>
    <scope>NUCLEOTIDE SEQUENCE [LARGE SCALE GENOMIC DNA]</scope>
    <source>
        <strain evidence="2 3">DSM 28967</strain>
    </source>
</reference>
<comment type="caution">
    <text evidence="2">The sequence shown here is derived from an EMBL/GenBank/DDBJ whole genome shotgun (WGS) entry which is preliminary data.</text>
</comment>
<gene>
    <name evidence="2" type="ORF">HDA39_000344</name>
</gene>
<organism evidence="2 3">
    <name type="scientific">Kribbella italica</name>
    <dbReference type="NCBI Taxonomy" id="1540520"/>
    <lineage>
        <taxon>Bacteria</taxon>
        <taxon>Bacillati</taxon>
        <taxon>Actinomycetota</taxon>
        <taxon>Actinomycetes</taxon>
        <taxon>Propionibacteriales</taxon>
        <taxon>Kribbellaceae</taxon>
        <taxon>Kribbella</taxon>
    </lineage>
</organism>
<dbReference type="EMBL" id="JACHMY010000001">
    <property type="protein sequence ID" value="MBB5833610.1"/>
    <property type="molecule type" value="Genomic_DNA"/>
</dbReference>
<feature type="transmembrane region" description="Helical" evidence="1">
    <location>
        <begin position="25"/>
        <end position="46"/>
    </location>
</feature>
<evidence type="ECO:0000313" key="2">
    <source>
        <dbReference type="EMBL" id="MBB5833610.1"/>
    </source>
</evidence>
<sequence>MALQLLPQLAPLSEAAGEASHISPWWYGGFALFVLVALLALTVIMGKGRPHS</sequence>
<dbReference type="RefSeq" id="WP_184793478.1">
    <property type="nucleotide sequence ID" value="NZ_JACHMY010000001.1"/>
</dbReference>
<evidence type="ECO:0000313" key="3">
    <source>
        <dbReference type="Proteomes" id="UP000549971"/>
    </source>
</evidence>
<dbReference type="Proteomes" id="UP000549971">
    <property type="component" value="Unassembled WGS sequence"/>
</dbReference>
<accession>A0A7W9MS22</accession>